<dbReference type="Pfam" id="PF22022">
    <property type="entry name" value="Phage_int_M"/>
    <property type="match status" value="1"/>
</dbReference>
<dbReference type="PROSITE" id="PS51898">
    <property type="entry name" value="TYR_RECOMBINASE"/>
    <property type="match status" value="1"/>
</dbReference>
<protein>
    <submittedName>
        <fullName evidence="6">Tyrosine-type recombinase/integrase</fullName>
    </submittedName>
</protein>
<comment type="similarity">
    <text evidence="1">Belongs to the 'phage' integrase family.</text>
</comment>
<evidence type="ECO:0000256" key="3">
    <source>
        <dbReference type="ARBA" id="ARBA00023125"/>
    </source>
</evidence>
<keyword evidence="4" id="KW-0233">DNA recombination</keyword>
<accession>A0ABY4P3D7</accession>
<dbReference type="PANTHER" id="PTHR30629:SF2">
    <property type="entry name" value="PROPHAGE INTEGRASE INTS-RELATED"/>
    <property type="match status" value="1"/>
</dbReference>
<evidence type="ECO:0000313" key="6">
    <source>
        <dbReference type="EMBL" id="UQS26865.1"/>
    </source>
</evidence>
<feature type="domain" description="Tyr recombinase" evidence="5">
    <location>
        <begin position="180"/>
        <end position="383"/>
    </location>
</feature>
<keyword evidence="7" id="KW-1185">Reference proteome</keyword>
<keyword evidence="2" id="KW-0229">DNA integration</keyword>
<dbReference type="InterPro" id="IPR053876">
    <property type="entry name" value="Phage_int_M"/>
</dbReference>
<reference evidence="6" key="1">
    <citation type="submission" date="2022-01" db="EMBL/GenBank/DDBJ databases">
        <title>PSI-footprinting approach for the identification of protein synthesis inhibitor producers.</title>
        <authorList>
            <person name="Handel F."/>
            <person name="Kulik A."/>
            <person name="Wex K.W."/>
            <person name="Berscheid A."/>
            <person name="Saur J.S."/>
            <person name="Winkler A."/>
            <person name="Wibberg D."/>
            <person name="Kalinowski J."/>
            <person name="Broetz-Oesterhelt H."/>
            <person name="Mast Y."/>
        </authorList>
    </citation>
    <scope>NUCLEOTIDE SEQUENCE</scope>
    <source>
        <strain evidence="6">KNN 49.3e</strain>
    </source>
</reference>
<proteinExistence type="inferred from homology"/>
<organism evidence="6 7">
    <name type="scientific">Amycolatopsis thermalba</name>
    <dbReference type="NCBI Taxonomy" id="944492"/>
    <lineage>
        <taxon>Bacteria</taxon>
        <taxon>Bacillati</taxon>
        <taxon>Actinomycetota</taxon>
        <taxon>Actinomycetes</taxon>
        <taxon>Pseudonocardiales</taxon>
        <taxon>Pseudonocardiaceae</taxon>
        <taxon>Amycolatopsis</taxon>
    </lineage>
</organism>
<evidence type="ECO:0000259" key="5">
    <source>
        <dbReference type="PROSITE" id="PS51898"/>
    </source>
</evidence>
<evidence type="ECO:0000256" key="4">
    <source>
        <dbReference type="ARBA" id="ARBA00023172"/>
    </source>
</evidence>
<name>A0ABY4P3D7_9PSEU</name>
<dbReference type="Gene3D" id="1.10.443.10">
    <property type="entry name" value="Intergrase catalytic core"/>
    <property type="match status" value="1"/>
</dbReference>
<dbReference type="InterPro" id="IPR002104">
    <property type="entry name" value="Integrase_catalytic"/>
</dbReference>
<dbReference type="InterPro" id="IPR011010">
    <property type="entry name" value="DNA_brk_join_enz"/>
</dbReference>
<dbReference type="SUPFAM" id="SSF56349">
    <property type="entry name" value="DNA breaking-rejoining enzymes"/>
    <property type="match status" value="1"/>
</dbReference>
<dbReference type="RefSeq" id="WP_116111234.1">
    <property type="nucleotide sequence ID" value="NZ_CP091196.1"/>
</dbReference>
<dbReference type="Gene3D" id="1.10.150.130">
    <property type="match status" value="1"/>
</dbReference>
<dbReference type="Pfam" id="PF00589">
    <property type="entry name" value="Phage_integrase"/>
    <property type="match status" value="1"/>
</dbReference>
<evidence type="ECO:0000256" key="2">
    <source>
        <dbReference type="ARBA" id="ARBA00022908"/>
    </source>
</evidence>
<gene>
    <name evidence="6" type="ORF">L1857_30720</name>
</gene>
<dbReference type="Proteomes" id="UP000830158">
    <property type="component" value="Chromosome"/>
</dbReference>
<evidence type="ECO:0000313" key="7">
    <source>
        <dbReference type="Proteomes" id="UP000830158"/>
    </source>
</evidence>
<sequence length="406" mass="45220">MARPRLPVGTYGKISAKKDGSSFMASCQYRDVDGRVRKVRCWAATKAAAENKLRERLLDRQIGSGQIKPDTKAVVVGEKWLEEFREQVDLGNRSGTSLDTYEQRWRTLVRPRIEGLSISELTAGRVDAIVQTINKEYSASTARTVRAILSGVCGLAVRHEALKVNPVRDARPVENRKRKKPARALTADEVLDIFAKADADEIAQRQDLADIMRFYGGTGERTGEGIAVRWENIDFGKKVAWVEGNMVRTKADGAKINEGKSANALRGVPLADWLVDMLLDRRARVAARQGIRPEELTGWVFPNTLGGLREASNLRRDWRAFRKRHGIGDWFTPRTFRRTVATLVTDALPAREASDLLGHSRVSQTTDTYIGRNLPSRRPAVVLGVLDVAKNGSKTAPRSESKNPRP</sequence>
<dbReference type="PANTHER" id="PTHR30629">
    <property type="entry name" value="PROPHAGE INTEGRASE"/>
    <property type="match status" value="1"/>
</dbReference>
<dbReference type="InterPro" id="IPR013762">
    <property type="entry name" value="Integrase-like_cat_sf"/>
</dbReference>
<evidence type="ECO:0000256" key="1">
    <source>
        <dbReference type="ARBA" id="ARBA00008857"/>
    </source>
</evidence>
<dbReference type="EMBL" id="CP091196">
    <property type="protein sequence ID" value="UQS26865.1"/>
    <property type="molecule type" value="Genomic_DNA"/>
</dbReference>
<keyword evidence="3" id="KW-0238">DNA-binding</keyword>
<dbReference type="InterPro" id="IPR010998">
    <property type="entry name" value="Integrase_recombinase_N"/>
</dbReference>
<dbReference type="InterPro" id="IPR050808">
    <property type="entry name" value="Phage_Integrase"/>
</dbReference>